<evidence type="ECO:0000256" key="2">
    <source>
        <dbReference type="ARBA" id="ARBA00022723"/>
    </source>
</evidence>
<dbReference type="EMBL" id="PEKC01000001">
    <property type="protein sequence ID" value="PII37534.1"/>
    <property type="molecule type" value="Genomic_DNA"/>
</dbReference>
<proteinExistence type="inferred from homology"/>
<evidence type="ECO:0000256" key="3">
    <source>
        <dbReference type="ARBA" id="ARBA00022833"/>
    </source>
</evidence>
<dbReference type="PROSITE" id="PS51891">
    <property type="entry name" value="CENP_V_GFA"/>
    <property type="match status" value="1"/>
</dbReference>
<keyword evidence="2" id="KW-0479">Metal-binding</keyword>
<dbReference type="GO" id="GO:0046872">
    <property type="term" value="F:metal ion binding"/>
    <property type="evidence" value="ECO:0007669"/>
    <property type="project" value="UniProtKB-KW"/>
</dbReference>
<comment type="caution">
    <text evidence="5">The sequence shown here is derived from an EMBL/GenBank/DDBJ whole genome shotgun (WGS) entry which is preliminary data.</text>
</comment>
<dbReference type="AlphaFoldDB" id="A0A2G7TCB6"/>
<protein>
    <submittedName>
        <fullName evidence="5">GFA family protein</fullName>
    </submittedName>
</protein>
<dbReference type="GO" id="GO:0016846">
    <property type="term" value="F:carbon-sulfur lyase activity"/>
    <property type="evidence" value="ECO:0007669"/>
    <property type="project" value="InterPro"/>
</dbReference>
<dbReference type="Pfam" id="PF04828">
    <property type="entry name" value="GFA"/>
    <property type="match status" value="1"/>
</dbReference>
<evidence type="ECO:0000256" key="1">
    <source>
        <dbReference type="ARBA" id="ARBA00005495"/>
    </source>
</evidence>
<keyword evidence="3" id="KW-0862">Zinc</keyword>
<dbReference type="SUPFAM" id="SSF51316">
    <property type="entry name" value="Mss4-like"/>
    <property type="match status" value="1"/>
</dbReference>
<dbReference type="PANTHER" id="PTHR28620">
    <property type="entry name" value="CENTROMERE PROTEIN V"/>
    <property type="match status" value="1"/>
</dbReference>
<name>A0A2G7TCB6_9FLAO</name>
<gene>
    <name evidence="5" type="ORF">CTI11_00245</name>
</gene>
<dbReference type="InterPro" id="IPR011057">
    <property type="entry name" value="Mss4-like_sf"/>
</dbReference>
<dbReference type="Gene3D" id="2.170.150.70">
    <property type="match status" value="1"/>
</dbReference>
<accession>A0A2G7TCB6</accession>
<sequence length="115" mass="12969">MKYHGSCHCGGIAFDVEGELTQAMACNCSICARKGALMWFVPREQLQLQTPDEQMRTYTFNRHLIQHRFCPTCGIHPFGEAIDPQGRHMAAVNVRCLEGVDPEALRITRYDGRSA</sequence>
<comment type="similarity">
    <text evidence="1">Belongs to the Gfa family.</text>
</comment>
<reference evidence="5" key="1">
    <citation type="submission" date="2017-10" db="EMBL/GenBank/DDBJ databases">
        <title>Chryseobacterium sp. B5 is a hydrocarbonoclastic and plant growth promoting bacterium.</title>
        <authorList>
            <person name="Thijs S."/>
            <person name="Gkorezis P."/>
            <person name="Van Hamme J."/>
        </authorList>
    </citation>
    <scope>NUCLEOTIDE SEQUENCE</scope>
    <source>
        <strain evidence="5">B5</strain>
    </source>
</reference>
<evidence type="ECO:0000259" key="4">
    <source>
        <dbReference type="PROSITE" id="PS51891"/>
    </source>
</evidence>
<organism evidence="5">
    <name type="scientific">Chryseobacterium sp. B5</name>
    <dbReference type="NCBI Taxonomy" id="2050562"/>
    <lineage>
        <taxon>Bacteria</taxon>
        <taxon>Pseudomonadati</taxon>
        <taxon>Bacteroidota</taxon>
        <taxon>Flavobacteriia</taxon>
        <taxon>Flavobacteriales</taxon>
        <taxon>Weeksellaceae</taxon>
        <taxon>Chryseobacterium group</taxon>
        <taxon>Chryseobacterium</taxon>
    </lineage>
</organism>
<feature type="domain" description="CENP-V/GFA" evidence="4">
    <location>
        <begin position="3"/>
        <end position="111"/>
    </location>
</feature>
<dbReference type="InterPro" id="IPR052355">
    <property type="entry name" value="CENP-V-like"/>
</dbReference>
<dbReference type="PANTHER" id="PTHR28620:SF1">
    <property type="entry name" value="CENP-V_GFA DOMAIN-CONTAINING PROTEIN"/>
    <property type="match status" value="1"/>
</dbReference>
<evidence type="ECO:0000313" key="5">
    <source>
        <dbReference type="EMBL" id="PII37534.1"/>
    </source>
</evidence>
<dbReference type="InterPro" id="IPR006913">
    <property type="entry name" value="CENP-V/GFA"/>
</dbReference>